<comment type="caution">
    <text evidence="1">The sequence shown here is derived from an EMBL/GenBank/DDBJ whole genome shotgun (WGS) entry which is preliminary data.</text>
</comment>
<dbReference type="EMBL" id="LGRX02013276">
    <property type="protein sequence ID" value="KAK3266274.1"/>
    <property type="molecule type" value="Genomic_DNA"/>
</dbReference>
<evidence type="ECO:0008006" key="3">
    <source>
        <dbReference type="Google" id="ProtNLM"/>
    </source>
</evidence>
<dbReference type="InterPro" id="IPR029026">
    <property type="entry name" value="tRNA_m1G_MTases_N"/>
</dbReference>
<name>A0AAE0FUS2_9CHLO</name>
<proteinExistence type="predicted"/>
<dbReference type="Gene3D" id="3.40.1280.10">
    <property type="match status" value="1"/>
</dbReference>
<gene>
    <name evidence="1" type="ORF">CYMTET_25091</name>
</gene>
<keyword evidence="2" id="KW-1185">Reference proteome</keyword>
<dbReference type="Proteomes" id="UP001190700">
    <property type="component" value="Unassembled WGS sequence"/>
</dbReference>
<protein>
    <recommendedName>
        <fullName evidence="3">tRNA/rRNA methyltransferase SpoU type domain-containing protein</fullName>
    </recommendedName>
</protein>
<sequence>MYTHMTWEDLGDLAAMRNLQMVAAHPAAAPQTLDSFGPGGERSEENVCLVLGSEGQGLSATAMEEGYSEMVGAAMEAARKVADGGDITPDANAHLRSASN</sequence>
<reference evidence="1 2" key="1">
    <citation type="journal article" date="2015" name="Genome Biol. Evol.">
        <title>Comparative Genomics of a Bacterivorous Green Alga Reveals Evolutionary Causalities and Consequences of Phago-Mixotrophic Mode of Nutrition.</title>
        <authorList>
            <person name="Burns J.A."/>
            <person name="Paasch A."/>
            <person name="Narechania A."/>
            <person name="Kim E."/>
        </authorList>
    </citation>
    <scope>NUCLEOTIDE SEQUENCE [LARGE SCALE GENOMIC DNA]</scope>
    <source>
        <strain evidence="1 2">PLY_AMNH</strain>
    </source>
</reference>
<evidence type="ECO:0000313" key="1">
    <source>
        <dbReference type="EMBL" id="KAK3266274.1"/>
    </source>
</evidence>
<dbReference type="AlphaFoldDB" id="A0AAE0FUS2"/>
<accession>A0AAE0FUS2</accession>
<organism evidence="1 2">
    <name type="scientific">Cymbomonas tetramitiformis</name>
    <dbReference type="NCBI Taxonomy" id="36881"/>
    <lineage>
        <taxon>Eukaryota</taxon>
        <taxon>Viridiplantae</taxon>
        <taxon>Chlorophyta</taxon>
        <taxon>Pyramimonadophyceae</taxon>
        <taxon>Pyramimonadales</taxon>
        <taxon>Pyramimonadaceae</taxon>
        <taxon>Cymbomonas</taxon>
    </lineage>
</organism>
<evidence type="ECO:0000313" key="2">
    <source>
        <dbReference type="Proteomes" id="UP001190700"/>
    </source>
</evidence>